<protein>
    <recommendedName>
        <fullName evidence="2">Thiamine-monophosphate kinase</fullName>
        <shortName evidence="2">TMP kinase</shortName>
        <shortName evidence="2">Thiamine-phosphate kinase</shortName>
        <ecNumber evidence="2">2.7.4.16</ecNumber>
    </recommendedName>
</protein>
<dbReference type="InterPro" id="IPR036921">
    <property type="entry name" value="PurM-like_N_sf"/>
</dbReference>
<feature type="binding site" evidence="2">
    <location>
        <position position="271"/>
    </location>
    <ligand>
        <name>substrate</name>
    </ligand>
</feature>
<reference evidence="5 6" key="2">
    <citation type="journal article" date="2010" name="J. Bacteriol.">
        <title>Complete genome sequence of Beijerinckia indica subsp. indica.</title>
        <authorList>
            <person name="Tamas I."/>
            <person name="Dedysh S.N."/>
            <person name="Liesack W."/>
            <person name="Stott M.B."/>
            <person name="Alam M."/>
            <person name="Murrell J.C."/>
            <person name="Dunfield P.F."/>
        </authorList>
    </citation>
    <scope>NUCLEOTIDE SEQUENCE [LARGE SCALE GENOMIC DNA]</scope>
    <source>
        <strain evidence="6">ATCC 9039 / DSM 1715 / NCIMB 8712</strain>
    </source>
</reference>
<dbReference type="EC" id="2.7.4.16" evidence="2"/>
<feature type="binding site" evidence="2">
    <location>
        <position position="221"/>
    </location>
    <ligand>
        <name>ATP</name>
        <dbReference type="ChEBI" id="CHEBI:30616"/>
    </ligand>
</feature>
<dbReference type="InterPro" id="IPR036676">
    <property type="entry name" value="PurM-like_C_sf"/>
</dbReference>
<dbReference type="Proteomes" id="UP000001695">
    <property type="component" value="Chromosome"/>
</dbReference>
<evidence type="ECO:0000259" key="4">
    <source>
        <dbReference type="Pfam" id="PF02769"/>
    </source>
</evidence>
<keyword evidence="2" id="KW-0460">Magnesium</keyword>
<feature type="binding site" evidence="2">
    <location>
        <begin position="120"/>
        <end position="121"/>
    </location>
    <ligand>
        <name>ATP</name>
        <dbReference type="ChEBI" id="CHEBI:30616"/>
    </ligand>
</feature>
<dbReference type="KEGG" id="bid:Bind_0208"/>
<keyword evidence="1 2" id="KW-0784">Thiamine biosynthesis</keyword>
<feature type="binding site" evidence="2">
    <location>
        <position position="121"/>
    </location>
    <ligand>
        <name>Mg(2+)</name>
        <dbReference type="ChEBI" id="CHEBI:18420"/>
        <label>1</label>
    </ligand>
</feature>
<name>B2ICH5_BEII9</name>
<dbReference type="InterPro" id="IPR016188">
    <property type="entry name" value="PurM-like_N"/>
</dbReference>
<accession>B2ICH5</accession>
<feature type="binding site" evidence="2">
    <location>
        <position position="45"/>
    </location>
    <ligand>
        <name>Mg(2+)</name>
        <dbReference type="ChEBI" id="CHEBI:18420"/>
        <label>2</label>
    </ligand>
</feature>
<gene>
    <name evidence="2" type="primary">thiL</name>
    <name evidence="5" type="ordered locus">Bind_0208</name>
</gene>
<dbReference type="eggNOG" id="COG0611">
    <property type="taxonomic scope" value="Bacteria"/>
</dbReference>
<comment type="pathway">
    <text evidence="2">Cofactor biosynthesis; thiamine diphosphate biosynthesis; thiamine diphosphate from thiamine phosphate: step 1/1.</text>
</comment>
<dbReference type="PIRSF" id="PIRSF005303">
    <property type="entry name" value="Thiam_monoph_kin"/>
    <property type="match status" value="1"/>
</dbReference>
<feature type="binding site" evidence="2">
    <location>
        <position position="73"/>
    </location>
    <ligand>
        <name>Mg(2+)</name>
        <dbReference type="ChEBI" id="CHEBI:18420"/>
        <label>3</label>
    </ligand>
</feature>
<dbReference type="OrthoDB" id="9802811at2"/>
<dbReference type="Pfam" id="PF00586">
    <property type="entry name" value="AIRS"/>
    <property type="match status" value="1"/>
</dbReference>
<evidence type="ECO:0000313" key="6">
    <source>
        <dbReference type="Proteomes" id="UP000001695"/>
    </source>
</evidence>
<dbReference type="Gene3D" id="3.90.650.10">
    <property type="entry name" value="PurM-like C-terminal domain"/>
    <property type="match status" value="1"/>
</dbReference>
<keyword evidence="2 5" id="KW-0418">Kinase</keyword>
<feature type="binding site" evidence="2">
    <location>
        <position position="28"/>
    </location>
    <ligand>
        <name>Mg(2+)</name>
        <dbReference type="ChEBI" id="CHEBI:18420"/>
        <label>4</label>
    </ligand>
</feature>
<dbReference type="HAMAP" id="MF_02128">
    <property type="entry name" value="TMP_kinase"/>
    <property type="match status" value="1"/>
</dbReference>
<proteinExistence type="inferred from homology"/>
<feature type="binding site" evidence="2">
    <location>
        <position position="45"/>
    </location>
    <ligand>
        <name>Mg(2+)</name>
        <dbReference type="ChEBI" id="CHEBI:18420"/>
        <label>1</label>
    </ligand>
</feature>
<dbReference type="Pfam" id="PF02769">
    <property type="entry name" value="AIRS_C"/>
    <property type="match status" value="1"/>
</dbReference>
<feature type="binding site" evidence="2">
    <location>
        <position position="43"/>
    </location>
    <ligand>
        <name>Mg(2+)</name>
        <dbReference type="ChEBI" id="CHEBI:18420"/>
        <label>4</label>
    </ligand>
</feature>
<keyword evidence="6" id="KW-1185">Reference proteome</keyword>
<dbReference type="InterPro" id="IPR006283">
    <property type="entry name" value="ThiL-like"/>
</dbReference>
<reference evidence="6" key="1">
    <citation type="submission" date="2008-03" db="EMBL/GenBank/DDBJ databases">
        <title>Complete sequence of chromosome of Beijerinckia indica subsp. indica ATCC 9039.</title>
        <authorList>
            <consortium name="US DOE Joint Genome Institute"/>
            <person name="Copeland A."/>
            <person name="Lucas S."/>
            <person name="Lapidus A."/>
            <person name="Glavina del Rio T."/>
            <person name="Dalin E."/>
            <person name="Tice H."/>
            <person name="Bruce D."/>
            <person name="Goodwin L."/>
            <person name="Pitluck S."/>
            <person name="LaButti K."/>
            <person name="Schmutz J."/>
            <person name="Larimer F."/>
            <person name="Land M."/>
            <person name="Hauser L."/>
            <person name="Kyrpides N."/>
            <person name="Mikhailova N."/>
            <person name="Dunfield P.F."/>
            <person name="Dedysh S.N."/>
            <person name="Liesack W."/>
            <person name="Saw J.H."/>
            <person name="Alam M."/>
            <person name="Chen Y."/>
            <person name="Murrell J.C."/>
            <person name="Richardson P."/>
        </authorList>
    </citation>
    <scope>NUCLEOTIDE SEQUENCE [LARGE SCALE GENOMIC DNA]</scope>
    <source>
        <strain evidence="6">ATCC 9039 / DSM 1715 / NCIMB 8712</strain>
    </source>
</reference>
<evidence type="ECO:0000259" key="3">
    <source>
        <dbReference type="Pfam" id="PF00586"/>
    </source>
</evidence>
<dbReference type="STRING" id="395963.Bind_0208"/>
<dbReference type="PANTHER" id="PTHR30270">
    <property type="entry name" value="THIAMINE-MONOPHOSPHATE KINASE"/>
    <property type="match status" value="1"/>
</dbReference>
<feature type="binding site" evidence="2">
    <location>
        <position position="73"/>
    </location>
    <ligand>
        <name>Mg(2+)</name>
        <dbReference type="ChEBI" id="CHEBI:18420"/>
        <label>2</label>
    </ligand>
</feature>
<keyword evidence="2" id="KW-0067">ATP-binding</keyword>
<dbReference type="GO" id="GO:0009228">
    <property type="term" value="P:thiamine biosynthetic process"/>
    <property type="evidence" value="ECO:0007669"/>
    <property type="project" value="UniProtKB-KW"/>
</dbReference>
<feature type="binding site" evidence="2">
    <location>
        <position position="222"/>
    </location>
    <ligand>
        <name>Mg(2+)</name>
        <dbReference type="ChEBI" id="CHEBI:18420"/>
        <label>5</label>
    </ligand>
</feature>
<feature type="domain" description="PurM-like C-terminal" evidence="4">
    <location>
        <begin position="151"/>
        <end position="308"/>
    </location>
</feature>
<sequence length="331" mass="35007">MPRLSEDELIATYFAPLAGPAGLNLRDDAAVLTPLPGQDLVLTKDMLVAGVHFFPDDAPETIARKLLRVNLSDLAAKAALPCGFLLGLALPPDWGTDWLAAFARGLGEDSAQFRFPLLGGDTVKTPGPLTLSLTALGHVPRDTMVPRPGARAGDRLYVTGTIGDAALGLRVRLDAPQDRIWIAALTPAARTDLLNRYLVPEPRLGLAPALRRHARAAMDVSDGFAGDLAKLLGLAHLTVRVPLAAVPLSRAAREALHLEPGLIDTILTGGDDYEILCAVPPGECVGFEESALALGMRVSPIGEAESGDALPHFEAPGTVPRVYPQGSFQHF</sequence>
<evidence type="ECO:0000313" key="5">
    <source>
        <dbReference type="EMBL" id="ACB93864.1"/>
    </source>
</evidence>
<feature type="domain" description="PurM-like N-terminal" evidence="3">
    <location>
        <begin position="27"/>
        <end position="139"/>
    </location>
</feature>
<comment type="similarity">
    <text evidence="2">Belongs to the thiamine-monophosphate kinase family.</text>
</comment>
<dbReference type="EMBL" id="CP001016">
    <property type="protein sequence ID" value="ACB93864.1"/>
    <property type="molecule type" value="Genomic_DNA"/>
</dbReference>
<dbReference type="InterPro" id="IPR010918">
    <property type="entry name" value="PurM-like_C_dom"/>
</dbReference>
<dbReference type="GO" id="GO:0005524">
    <property type="term" value="F:ATP binding"/>
    <property type="evidence" value="ECO:0007669"/>
    <property type="project" value="UniProtKB-UniRule"/>
</dbReference>
<dbReference type="PANTHER" id="PTHR30270:SF0">
    <property type="entry name" value="THIAMINE-MONOPHOSPHATE KINASE"/>
    <property type="match status" value="1"/>
</dbReference>
<comment type="miscellaneous">
    <text evidence="2">Reaction mechanism of ThiL seems to utilize a direct, inline transfer of the gamma-phosphate of ATP to TMP rather than a phosphorylated enzyme intermediate.</text>
</comment>
<dbReference type="RefSeq" id="WP_012383222.1">
    <property type="nucleotide sequence ID" value="NC_010581.1"/>
</dbReference>
<keyword evidence="2 5" id="KW-0808">Transferase</keyword>
<dbReference type="GO" id="GO:0000287">
    <property type="term" value="F:magnesium ion binding"/>
    <property type="evidence" value="ECO:0007669"/>
    <property type="project" value="UniProtKB-UniRule"/>
</dbReference>
<dbReference type="GO" id="GO:0009030">
    <property type="term" value="F:thiamine-phosphate kinase activity"/>
    <property type="evidence" value="ECO:0007669"/>
    <property type="project" value="UniProtKB-UniRule"/>
</dbReference>
<dbReference type="NCBIfam" id="TIGR01379">
    <property type="entry name" value="thiL"/>
    <property type="match status" value="1"/>
</dbReference>
<dbReference type="GO" id="GO:0009229">
    <property type="term" value="P:thiamine diphosphate biosynthetic process"/>
    <property type="evidence" value="ECO:0007669"/>
    <property type="project" value="UniProtKB-UniRule"/>
</dbReference>
<comment type="function">
    <text evidence="2">Catalyzes the ATP-dependent phosphorylation of thiamine-monophosphate (TMP) to form thiamine-pyrophosphate (TPP), the active form of vitamin B1.</text>
</comment>
<evidence type="ECO:0000256" key="1">
    <source>
        <dbReference type="ARBA" id="ARBA00022977"/>
    </source>
</evidence>
<dbReference type="AlphaFoldDB" id="B2ICH5"/>
<comment type="caution">
    <text evidence="2">Lacks conserved residue(s) required for the propagation of feature annotation.</text>
</comment>
<keyword evidence="2" id="KW-0479">Metal-binding</keyword>
<dbReference type="Gene3D" id="3.30.1330.10">
    <property type="entry name" value="PurM-like, N-terminal domain"/>
    <property type="match status" value="1"/>
</dbReference>
<feature type="binding site" evidence="2">
    <location>
        <position position="328"/>
    </location>
    <ligand>
        <name>substrate</name>
    </ligand>
</feature>
<organism evidence="5 6">
    <name type="scientific">Beijerinckia indica subsp. indica (strain ATCC 9039 / DSM 1715 / NCIMB 8712)</name>
    <dbReference type="NCBI Taxonomy" id="395963"/>
    <lineage>
        <taxon>Bacteria</taxon>
        <taxon>Pseudomonadati</taxon>
        <taxon>Pseudomonadota</taxon>
        <taxon>Alphaproteobacteria</taxon>
        <taxon>Hyphomicrobiales</taxon>
        <taxon>Beijerinckiaceae</taxon>
        <taxon>Beijerinckia</taxon>
    </lineage>
</organism>
<feature type="binding site" evidence="2">
    <location>
        <position position="52"/>
    </location>
    <ligand>
        <name>substrate</name>
    </ligand>
</feature>
<dbReference type="HOGENOM" id="CLU_046964_3_0_5"/>
<keyword evidence="2" id="KW-0547">Nucleotide-binding</keyword>
<feature type="binding site" evidence="2">
    <location>
        <position position="147"/>
    </location>
    <ligand>
        <name>ATP</name>
        <dbReference type="ChEBI" id="CHEBI:30616"/>
    </ligand>
</feature>
<evidence type="ECO:0000256" key="2">
    <source>
        <dbReference type="HAMAP-Rule" id="MF_02128"/>
    </source>
</evidence>
<feature type="binding site" evidence="2">
    <location>
        <position position="219"/>
    </location>
    <ligand>
        <name>Mg(2+)</name>
        <dbReference type="ChEBI" id="CHEBI:18420"/>
        <label>3</label>
    </ligand>
</feature>
<dbReference type="UniPathway" id="UPA00060">
    <property type="reaction ID" value="UER00142"/>
</dbReference>
<dbReference type="SUPFAM" id="SSF56042">
    <property type="entry name" value="PurM C-terminal domain-like"/>
    <property type="match status" value="1"/>
</dbReference>
<feature type="binding site" evidence="2">
    <location>
        <position position="28"/>
    </location>
    <ligand>
        <name>Mg(2+)</name>
        <dbReference type="ChEBI" id="CHEBI:18420"/>
        <label>3</label>
    </ligand>
</feature>
<comment type="catalytic activity">
    <reaction evidence="2">
        <text>thiamine phosphate + ATP = thiamine diphosphate + ADP</text>
        <dbReference type="Rhea" id="RHEA:15913"/>
        <dbReference type="ChEBI" id="CHEBI:30616"/>
        <dbReference type="ChEBI" id="CHEBI:37575"/>
        <dbReference type="ChEBI" id="CHEBI:58937"/>
        <dbReference type="ChEBI" id="CHEBI:456216"/>
        <dbReference type="EC" id="2.7.4.16"/>
    </reaction>
</comment>
<dbReference type="CDD" id="cd02194">
    <property type="entry name" value="ThiL"/>
    <property type="match status" value="1"/>
</dbReference>
<dbReference type="SUPFAM" id="SSF55326">
    <property type="entry name" value="PurM N-terminal domain-like"/>
    <property type="match status" value="1"/>
</dbReference>
<feature type="binding site" evidence="2">
    <location>
        <position position="73"/>
    </location>
    <ligand>
        <name>Mg(2+)</name>
        <dbReference type="ChEBI" id="CHEBI:18420"/>
        <label>4</label>
    </ligand>
</feature>